<dbReference type="RefSeq" id="WP_058623701.1">
    <property type="nucleotide sequence ID" value="NZ_LDRT01000052.1"/>
</dbReference>
<evidence type="ECO:0000256" key="1">
    <source>
        <dbReference type="ARBA" id="ARBA00007637"/>
    </source>
</evidence>
<evidence type="ECO:0000256" key="3">
    <source>
        <dbReference type="ARBA" id="ARBA00023027"/>
    </source>
</evidence>
<proteinExistence type="inferred from homology"/>
<organism evidence="5 6">
    <name type="scientific">Microbacterium testaceum</name>
    <name type="common">Aureobacterium testaceum</name>
    <name type="synonym">Brevibacterium testaceum</name>
    <dbReference type="NCBI Taxonomy" id="2033"/>
    <lineage>
        <taxon>Bacteria</taxon>
        <taxon>Bacillati</taxon>
        <taxon>Actinomycetota</taxon>
        <taxon>Actinomycetes</taxon>
        <taxon>Micrococcales</taxon>
        <taxon>Microbacteriaceae</taxon>
        <taxon>Microbacterium</taxon>
    </lineage>
</organism>
<feature type="domain" description="NAD-dependent epimerase/dehydratase" evidence="4">
    <location>
        <begin position="4"/>
        <end position="170"/>
    </location>
</feature>
<dbReference type="InterPro" id="IPR001509">
    <property type="entry name" value="Epimerase_deHydtase"/>
</dbReference>
<dbReference type="GO" id="GO:0016491">
    <property type="term" value="F:oxidoreductase activity"/>
    <property type="evidence" value="ECO:0007669"/>
    <property type="project" value="UniProtKB-KW"/>
</dbReference>
<dbReference type="EMBL" id="LDRT01000052">
    <property type="protein sequence ID" value="KTR94502.1"/>
    <property type="molecule type" value="Genomic_DNA"/>
</dbReference>
<dbReference type="Gene3D" id="3.40.50.720">
    <property type="entry name" value="NAD(P)-binding Rossmann-like Domain"/>
    <property type="match status" value="1"/>
</dbReference>
<evidence type="ECO:0000313" key="5">
    <source>
        <dbReference type="EMBL" id="KTR94502.1"/>
    </source>
</evidence>
<evidence type="ECO:0000256" key="2">
    <source>
        <dbReference type="ARBA" id="ARBA00023002"/>
    </source>
</evidence>
<keyword evidence="2" id="KW-0560">Oxidoreductase</keyword>
<dbReference type="OrthoDB" id="8770295at2"/>
<dbReference type="PATRIC" id="fig|2033.6.peg.2857"/>
<reference evidence="5 6" key="1">
    <citation type="journal article" date="2016" name="Front. Microbiol.">
        <title>Genomic Resource of Rice Seed Associated Bacteria.</title>
        <authorList>
            <person name="Midha S."/>
            <person name="Bansal K."/>
            <person name="Sharma S."/>
            <person name="Kumar N."/>
            <person name="Patil P.P."/>
            <person name="Chaudhry V."/>
            <person name="Patil P.B."/>
        </authorList>
    </citation>
    <scope>NUCLEOTIDE SEQUENCE [LARGE SCALE GENOMIC DNA]</scope>
    <source>
        <strain evidence="5 6">NS220</strain>
    </source>
</reference>
<dbReference type="PANTHER" id="PTHR43103">
    <property type="entry name" value="NUCLEOSIDE-DIPHOSPHATE-SUGAR EPIMERASE"/>
    <property type="match status" value="1"/>
</dbReference>
<comment type="caution">
    <text evidence="5">The sequence shown here is derived from an EMBL/GenBank/DDBJ whole genome shotgun (WGS) entry which is preliminary data.</text>
</comment>
<comment type="similarity">
    <text evidence="1">Belongs to the NAD(P)-dependent epimerase/dehydratase family.</text>
</comment>
<gene>
    <name evidence="5" type="ORF">NS220_08820</name>
</gene>
<dbReference type="Pfam" id="PF01370">
    <property type="entry name" value="Epimerase"/>
    <property type="match status" value="1"/>
</dbReference>
<dbReference type="SUPFAM" id="SSF51735">
    <property type="entry name" value="NAD(P)-binding Rossmann-fold domains"/>
    <property type="match status" value="1"/>
</dbReference>
<accession>A0A147EX96</accession>
<protein>
    <recommendedName>
        <fullName evidence="4">NAD-dependent epimerase/dehydratase domain-containing protein</fullName>
    </recommendedName>
</protein>
<dbReference type="InterPro" id="IPR036291">
    <property type="entry name" value="NAD(P)-bd_dom_sf"/>
</dbReference>
<dbReference type="PANTHER" id="PTHR43103:SF5">
    <property type="entry name" value="4-EPIMERASE, PUTATIVE (AFU_ORTHOLOGUE AFUA_7G00360)-RELATED"/>
    <property type="match status" value="1"/>
</dbReference>
<dbReference type="AlphaFoldDB" id="A0A147EX96"/>
<sequence>MSRVLVTGADGEIGRAVSESLVAAGHAVTALSLSFSSHHPADRLIEGDATVPEVVDRAMDDVDAVAHFAAIPHPSLGTPIDVFRVNTAATFTVLTRAGERGIRRAVIASSINAIGYPNNPHRALPPAFPLDVLTPPDIADAYSLSKLVDERTAAYVHRRYGLDVVALRFPLVKWPDVLRDAAHDAENDPARLAREGWAYLTMHDATRAVARALDAEVVGAPVIPLSAADTLLPVDSAELVARYAPGTVLSRPITGRDALVDTSAARDLLGFEPSESIHDGTATERASLIRSER</sequence>
<name>A0A147EX96_MICTE</name>
<evidence type="ECO:0000313" key="6">
    <source>
        <dbReference type="Proteomes" id="UP000075025"/>
    </source>
</evidence>
<keyword evidence="3" id="KW-0520">NAD</keyword>
<dbReference type="Proteomes" id="UP000075025">
    <property type="component" value="Unassembled WGS sequence"/>
</dbReference>
<evidence type="ECO:0000259" key="4">
    <source>
        <dbReference type="Pfam" id="PF01370"/>
    </source>
</evidence>